<sequence length="36" mass="3964">MQDDILRDLQSLINLLGAHPELPRPTGVGIGVYDFV</sequence>
<dbReference type="AlphaFoldDB" id="A0A0F9B3S3"/>
<protein>
    <submittedName>
        <fullName evidence="1">Uncharacterized protein</fullName>
    </submittedName>
</protein>
<organism evidence="1">
    <name type="scientific">marine sediment metagenome</name>
    <dbReference type="NCBI Taxonomy" id="412755"/>
    <lineage>
        <taxon>unclassified sequences</taxon>
        <taxon>metagenomes</taxon>
        <taxon>ecological metagenomes</taxon>
    </lineage>
</organism>
<proteinExistence type="predicted"/>
<name>A0A0F9B3S3_9ZZZZ</name>
<dbReference type="EMBL" id="LAZR01039730">
    <property type="protein sequence ID" value="KKL16265.1"/>
    <property type="molecule type" value="Genomic_DNA"/>
</dbReference>
<accession>A0A0F9B3S3</accession>
<comment type="caution">
    <text evidence="1">The sequence shown here is derived from an EMBL/GenBank/DDBJ whole genome shotgun (WGS) entry which is preliminary data.</text>
</comment>
<gene>
    <name evidence="1" type="ORF">LCGC14_2497270</name>
</gene>
<reference evidence="1" key="1">
    <citation type="journal article" date="2015" name="Nature">
        <title>Complex archaea that bridge the gap between prokaryotes and eukaryotes.</title>
        <authorList>
            <person name="Spang A."/>
            <person name="Saw J.H."/>
            <person name="Jorgensen S.L."/>
            <person name="Zaremba-Niedzwiedzka K."/>
            <person name="Martijn J."/>
            <person name="Lind A.E."/>
            <person name="van Eijk R."/>
            <person name="Schleper C."/>
            <person name="Guy L."/>
            <person name="Ettema T.J."/>
        </authorList>
    </citation>
    <scope>NUCLEOTIDE SEQUENCE</scope>
</reference>
<feature type="non-terminal residue" evidence="1">
    <location>
        <position position="36"/>
    </location>
</feature>
<evidence type="ECO:0000313" key="1">
    <source>
        <dbReference type="EMBL" id="KKL16265.1"/>
    </source>
</evidence>